<dbReference type="Proteomes" id="UP000321721">
    <property type="component" value="Unassembled WGS sequence"/>
</dbReference>
<comment type="caution">
    <text evidence="1">The sequence shown here is derived from an EMBL/GenBank/DDBJ whole genome shotgun (WGS) entry which is preliminary data.</text>
</comment>
<dbReference type="AlphaFoldDB" id="A0A5C6RPH2"/>
<name>A0A5C6RPH2_9FLAO</name>
<accession>A0A5C6RPH2</accession>
<evidence type="ECO:0000313" key="1">
    <source>
        <dbReference type="EMBL" id="TXB64231.1"/>
    </source>
</evidence>
<sequence length="186" mass="21500">MLIAQHKKETNIAEYILYMWQIEDVIRSNNFDLSRIDEAIIQKFNVEKDTQYEIKLWYQNLIEQMMKEGVIEKGHLSSVSKYTNELNNLHNSLLTTIQDAEYQNAYHKAKDDIKVLIIKSGGEAHNEIEACLIGLYGFLMLKLKQAEISEATKSAMNSFSTLIALLVDRYNKLLKGELHLSKEKSN</sequence>
<dbReference type="OrthoDB" id="1095125at2"/>
<keyword evidence="2" id="KW-1185">Reference proteome</keyword>
<gene>
    <name evidence="1" type="ORF">FRY74_10585</name>
</gene>
<organism evidence="1 2">
    <name type="scientific">Vicingus serpentipes</name>
    <dbReference type="NCBI Taxonomy" id="1926625"/>
    <lineage>
        <taxon>Bacteria</taxon>
        <taxon>Pseudomonadati</taxon>
        <taxon>Bacteroidota</taxon>
        <taxon>Flavobacteriia</taxon>
        <taxon>Flavobacteriales</taxon>
        <taxon>Vicingaceae</taxon>
        <taxon>Vicingus</taxon>
    </lineage>
</organism>
<protein>
    <submittedName>
        <fullName evidence="1">DUF4924 family protein</fullName>
    </submittedName>
</protein>
<dbReference type="RefSeq" id="WP_147101321.1">
    <property type="nucleotide sequence ID" value="NZ_VOOS01000005.1"/>
</dbReference>
<reference evidence="1 2" key="1">
    <citation type="submission" date="2019-08" db="EMBL/GenBank/DDBJ databases">
        <title>Genome of Vicingus serpentipes NCIMB 15042.</title>
        <authorList>
            <person name="Bowman J.P."/>
        </authorList>
    </citation>
    <scope>NUCLEOTIDE SEQUENCE [LARGE SCALE GENOMIC DNA]</scope>
    <source>
        <strain evidence="1 2">NCIMB 15042</strain>
    </source>
</reference>
<dbReference type="Pfam" id="PF16271">
    <property type="entry name" value="DUF4924"/>
    <property type="match status" value="1"/>
</dbReference>
<proteinExistence type="predicted"/>
<dbReference type="EMBL" id="VOOS01000005">
    <property type="protein sequence ID" value="TXB64231.1"/>
    <property type="molecule type" value="Genomic_DNA"/>
</dbReference>
<dbReference type="InterPro" id="IPR032574">
    <property type="entry name" value="DUF4924"/>
</dbReference>
<evidence type="ECO:0000313" key="2">
    <source>
        <dbReference type="Proteomes" id="UP000321721"/>
    </source>
</evidence>